<evidence type="ECO:0000256" key="6">
    <source>
        <dbReference type="ARBA" id="ARBA00022763"/>
    </source>
</evidence>
<keyword evidence="6 9" id="KW-0227">DNA damage</keyword>
<feature type="active site" description="Nucleophile; methyl group acceptor" evidence="9">
    <location>
        <position position="144"/>
    </location>
</feature>
<dbReference type="InterPro" id="IPR036388">
    <property type="entry name" value="WH-like_DNA-bd_sf"/>
</dbReference>
<dbReference type="PANTHER" id="PTHR10815:SF5">
    <property type="entry name" value="METHYLATED-DNA--PROTEIN-CYSTEINE METHYLTRANSFERASE"/>
    <property type="match status" value="1"/>
</dbReference>
<dbReference type="InterPro" id="IPR036217">
    <property type="entry name" value="MethylDNA_cys_MeTrfase_DNAb"/>
</dbReference>
<dbReference type="GO" id="GO:0005737">
    <property type="term" value="C:cytoplasm"/>
    <property type="evidence" value="ECO:0007669"/>
    <property type="project" value="UniProtKB-SubCell"/>
</dbReference>
<dbReference type="GO" id="GO:0006307">
    <property type="term" value="P:DNA alkylation repair"/>
    <property type="evidence" value="ECO:0007669"/>
    <property type="project" value="UniProtKB-UniRule"/>
</dbReference>
<keyword evidence="4 9" id="KW-0489">Methyltransferase</keyword>
<gene>
    <name evidence="11" type="ORF">FYJ65_09150</name>
</gene>
<evidence type="ECO:0000256" key="7">
    <source>
        <dbReference type="ARBA" id="ARBA00023204"/>
    </source>
</evidence>
<sequence length="182" mass="20674">METVIYDTGIIGKLKIKGNQKEIREIAFLRDPFPSVFFEGSGLSAVEGPAYTRNNLNCAEVAPVLKKACRQIQEYLEEEREEFTFPIRMEGTRFQEEVWCAMLDIPYGETRTYREIAEAAGSPKAWRAVGIAANHNRLPLVIPCHRVIGSRGRLTGYNGGLDIKEKLLTIESHRTMQKQLEE</sequence>
<comment type="catalytic activity">
    <reaction evidence="1 9">
        <text>a 4-O-methyl-thymidine in DNA + L-cysteinyl-[protein] = a thymidine in DNA + S-methyl-L-cysteinyl-[protein]</text>
        <dbReference type="Rhea" id="RHEA:53428"/>
        <dbReference type="Rhea" id="RHEA-COMP:10131"/>
        <dbReference type="Rhea" id="RHEA-COMP:10132"/>
        <dbReference type="Rhea" id="RHEA-COMP:13555"/>
        <dbReference type="Rhea" id="RHEA-COMP:13556"/>
        <dbReference type="ChEBI" id="CHEBI:29950"/>
        <dbReference type="ChEBI" id="CHEBI:82612"/>
        <dbReference type="ChEBI" id="CHEBI:137386"/>
        <dbReference type="ChEBI" id="CHEBI:137387"/>
        <dbReference type="EC" id="2.1.1.63"/>
    </reaction>
</comment>
<evidence type="ECO:0000256" key="1">
    <source>
        <dbReference type="ARBA" id="ARBA00001286"/>
    </source>
</evidence>
<protein>
    <recommendedName>
        <fullName evidence="9">Methylated-DNA--protein-cysteine methyltransferase</fullName>
        <ecNumber evidence="9">2.1.1.63</ecNumber>
    </recommendedName>
    <alternativeName>
        <fullName evidence="9">6-O-methylguanine-DNA methyltransferase</fullName>
        <shortName evidence="9">MGMT</shortName>
    </alternativeName>
    <alternativeName>
        <fullName evidence="9">O-6-methylguanine-DNA-alkyltransferase</fullName>
    </alternativeName>
</protein>
<dbReference type="InterPro" id="IPR023546">
    <property type="entry name" value="MGMT"/>
</dbReference>
<dbReference type="Gene3D" id="3.30.160.70">
    <property type="entry name" value="Methylated DNA-protein cysteine methyltransferase domain"/>
    <property type="match status" value="1"/>
</dbReference>
<keyword evidence="7 9" id="KW-0234">DNA repair</keyword>
<evidence type="ECO:0000313" key="11">
    <source>
        <dbReference type="EMBL" id="MST71468.1"/>
    </source>
</evidence>
<dbReference type="AlphaFoldDB" id="A0A6N7XJS7"/>
<comment type="catalytic activity">
    <reaction evidence="8 9">
        <text>a 6-O-methyl-2'-deoxyguanosine in DNA + L-cysteinyl-[protein] = S-methyl-L-cysteinyl-[protein] + a 2'-deoxyguanosine in DNA</text>
        <dbReference type="Rhea" id="RHEA:24000"/>
        <dbReference type="Rhea" id="RHEA-COMP:10131"/>
        <dbReference type="Rhea" id="RHEA-COMP:10132"/>
        <dbReference type="Rhea" id="RHEA-COMP:11367"/>
        <dbReference type="Rhea" id="RHEA-COMP:11368"/>
        <dbReference type="ChEBI" id="CHEBI:29950"/>
        <dbReference type="ChEBI" id="CHEBI:82612"/>
        <dbReference type="ChEBI" id="CHEBI:85445"/>
        <dbReference type="ChEBI" id="CHEBI:85448"/>
        <dbReference type="EC" id="2.1.1.63"/>
    </reaction>
</comment>
<proteinExistence type="inferred from homology"/>
<name>A0A6N7XJS7_9FIRM</name>
<evidence type="ECO:0000256" key="2">
    <source>
        <dbReference type="ARBA" id="ARBA00008711"/>
    </source>
</evidence>
<dbReference type="PROSITE" id="PS00374">
    <property type="entry name" value="MGMT"/>
    <property type="match status" value="1"/>
</dbReference>
<dbReference type="InterPro" id="IPR014048">
    <property type="entry name" value="MethylDNA_cys_MeTrfase_DNA-bd"/>
</dbReference>
<dbReference type="SUPFAM" id="SSF46767">
    <property type="entry name" value="Methylated DNA-protein cysteine methyltransferase, C-terminal domain"/>
    <property type="match status" value="1"/>
</dbReference>
<comment type="similarity">
    <text evidence="2 9">Belongs to the MGMT family.</text>
</comment>
<keyword evidence="12" id="KW-1185">Reference proteome</keyword>
<feature type="domain" description="Methylated-DNA-[protein]-cysteine S-methyltransferase DNA binding" evidence="10">
    <location>
        <begin position="94"/>
        <end position="172"/>
    </location>
</feature>
<reference evidence="11 12" key="1">
    <citation type="submission" date="2019-08" db="EMBL/GenBank/DDBJ databases">
        <title>In-depth cultivation of the pig gut microbiome towards novel bacterial diversity and tailored functional studies.</title>
        <authorList>
            <person name="Wylensek D."/>
            <person name="Hitch T.C.A."/>
            <person name="Clavel T."/>
        </authorList>
    </citation>
    <scope>NUCLEOTIDE SEQUENCE [LARGE SCALE GENOMIC DNA]</scope>
    <source>
        <strain evidence="11 12">WCA-MUC-591-APC-4B</strain>
    </source>
</reference>
<evidence type="ECO:0000256" key="8">
    <source>
        <dbReference type="ARBA" id="ARBA00049348"/>
    </source>
</evidence>
<evidence type="ECO:0000256" key="5">
    <source>
        <dbReference type="ARBA" id="ARBA00022679"/>
    </source>
</evidence>
<dbReference type="InterPro" id="IPR036631">
    <property type="entry name" value="MGMT_N_sf"/>
</dbReference>
<evidence type="ECO:0000256" key="3">
    <source>
        <dbReference type="ARBA" id="ARBA00022490"/>
    </source>
</evidence>
<dbReference type="EMBL" id="VUNA01000028">
    <property type="protein sequence ID" value="MST71468.1"/>
    <property type="molecule type" value="Genomic_DNA"/>
</dbReference>
<comment type="function">
    <text evidence="9">Involved in the cellular defense against the biological effects of O6-methylguanine (O6-MeG) and O4-methylthymine (O4-MeT) in DNA. Repairs the methylated nucleobase in DNA by stoichiometrically transferring the methyl group to a cysteine residue in the enzyme. This is a suicide reaction: the enzyme is irreversibly inactivated.</text>
</comment>
<evidence type="ECO:0000256" key="9">
    <source>
        <dbReference type="HAMAP-Rule" id="MF_00772"/>
    </source>
</evidence>
<dbReference type="NCBIfam" id="TIGR00589">
    <property type="entry name" value="ogt"/>
    <property type="match status" value="1"/>
</dbReference>
<comment type="caution">
    <text evidence="11">The sequence shown here is derived from an EMBL/GenBank/DDBJ whole genome shotgun (WGS) entry which is preliminary data.</text>
</comment>
<evidence type="ECO:0000313" key="12">
    <source>
        <dbReference type="Proteomes" id="UP000469424"/>
    </source>
</evidence>
<dbReference type="Proteomes" id="UP000469424">
    <property type="component" value="Unassembled WGS sequence"/>
</dbReference>
<dbReference type="SUPFAM" id="SSF53155">
    <property type="entry name" value="Methylated DNA-protein cysteine methyltransferase domain"/>
    <property type="match status" value="1"/>
</dbReference>
<comment type="miscellaneous">
    <text evidence="9">This enzyme catalyzes only one turnover and therefore is not strictly catalytic. According to one definition, an enzyme is a biocatalyst that acts repeatedly and over many reaction cycles.</text>
</comment>
<dbReference type="Pfam" id="PF01035">
    <property type="entry name" value="DNA_binding_1"/>
    <property type="match status" value="1"/>
</dbReference>
<dbReference type="GO" id="GO:0032259">
    <property type="term" value="P:methylation"/>
    <property type="evidence" value="ECO:0007669"/>
    <property type="project" value="UniProtKB-KW"/>
</dbReference>
<dbReference type="GO" id="GO:0003908">
    <property type="term" value="F:methylated-DNA-[protein]-cysteine S-methyltransferase activity"/>
    <property type="evidence" value="ECO:0007669"/>
    <property type="project" value="UniProtKB-UniRule"/>
</dbReference>
<accession>A0A6N7XJS7</accession>
<evidence type="ECO:0000256" key="4">
    <source>
        <dbReference type="ARBA" id="ARBA00022603"/>
    </source>
</evidence>
<dbReference type="Gene3D" id="1.10.10.10">
    <property type="entry name" value="Winged helix-like DNA-binding domain superfamily/Winged helix DNA-binding domain"/>
    <property type="match status" value="1"/>
</dbReference>
<dbReference type="HAMAP" id="MF_00772">
    <property type="entry name" value="OGT"/>
    <property type="match status" value="1"/>
</dbReference>
<dbReference type="CDD" id="cd06445">
    <property type="entry name" value="ATase"/>
    <property type="match status" value="1"/>
</dbReference>
<keyword evidence="3 9" id="KW-0963">Cytoplasm</keyword>
<dbReference type="EC" id="2.1.1.63" evidence="9"/>
<comment type="subcellular location">
    <subcellularLocation>
        <location evidence="9">Cytoplasm</location>
    </subcellularLocation>
</comment>
<dbReference type="InterPro" id="IPR001497">
    <property type="entry name" value="MethylDNA_cys_MeTrfase_AS"/>
</dbReference>
<keyword evidence="5 9" id="KW-0808">Transferase</keyword>
<evidence type="ECO:0000259" key="10">
    <source>
        <dbReference type="Pfam" id="PF01035"/>
    </source>
</evidence>
<organism evidence="11 12">
    <name type="scientific">Mogibacterium kristiansenii</name>
    <dbReference type="NCBI Taxonomy" id="2606708"/>
    <lineage>
        <taxon>Bacteria</taxon>
        <taxon>Bacillati</taxon>
        <taxon>Bacillota</taxon>
        <taxon>Clostridia</taxon>
        <taxon>Peptostreptococcales</taxon>
        <taxon>Anaerovoracaceae</taxon>
        <taxon>Mogibacterium</taxon>
    </lineage>
</organism>
<dbReference type="PANTHER" id="PTHR10815">
    <property type="entry name" value="METHYLATED-DNA--PROTEIN-CYSTEINE METHYLTRANSFERASE"/>
    <property type="match status" value="1"/>
</dbReference>
<dbReference type="FunFam" id="1.10.10.10:FF:000214">
    <property type="entry name" value="Methylated-DNA--protein-cysteine methyltransferase"/>
    <property type="match status" value="1"/>
</dbReference>